<dbReference type="EMBL" id="HBGJ01042428">
    <property type="protein sequence ID" value="CAD9268190.1"/>
    <property type="molecule type" value="Transcribed_RNA"/>
</dbReference>
<accession>A0A7S1UHE8</accession>
<protein>
    <submittedName>
        <fullName evidence="1">Uncharacterized protein</fullName>
    </submittedName>
</protein>
<evidence type="ECO:0000313" key="1">
    <source>
        <dbReference type="EMBL" id="CAD9268190.1"/>
    </source>
</evidence>
<name>A0A7S1UHE8_9STRA</name>
<proteinExistence type="predicted"/>
<dbReference type="AlphaFoldDB" id="A0A7S1UHE8"/>
<reference evidence="1" key="1">
    <citation type="submission" date="2021-01" db="EMBL/GenBank/DDBJ databases">
        <authorList>
            <person name="Corre E."/>
            <person name="Pelletier E."/>
            <person name="Niang G."/>
            <person name="Scheremetjew M."/>
            <person name="Finn R."/>
            <person name="Kale V."/>
            <person name="Holt S."/>
            <person name="Cochrane G."/>
            <person name="Meng A."/>
            <person name="Brown T."/>
            <person name="Cohen L."/>
        </authorList>
    </citation>
    <scope>NUCLEOTIDE SEQUENCE</scope>
    <source>
        <strain evidence="1">CCMP2877</strain>
    </source>
</reference>
<sequence length="446" mass="49854">MKVKVECHGSTFDVDVGEGTQTVKWLTMVASQRYHLLKPSGRARLRERDSGKRGFFVPKMVGVKHMNGIDRMDPNMKICEAVSGDATLVVELQEKVDVDALGAPEVNEFTKEAFHVGECSRRRFEGDERRRRREQEEKEAFDITTEFRVMETDVALKCGANAMSLSDIYDNMLDHLARDVEETIAMDDGGKRAVGECLDQIKELYEYFTGSLELSARMERAELAYLLHVCGCTNTKVAEGQQCVDFCYRNSGAGDDGLTFPQLVGALMIYTHWARQRSGAEGGAVSDSFGELVGEGILEKFLLTNQDEVRDALQSPAIQEFIRQNWDKLESVFVKSAARDDGGAGGRRGRVSVEGIQALLQQADLLVAGANEANAQDKHRRLCEKGFYQVQNDPTVQLELDGLVFAPFLECVARLAQEIFDEDSMSVKEKVQLSLDAVLDNYFRTR</sequence>
<organism evidence="1">
    <name type="scientific">Phaeomonas parva</name>
    <dbReference type="NCBI Taxonomy" id="124430"/>
    <lineage>
        <taxon>Eukaryota</taxon>
        <taxon>Sar</taxon>
        <taxon>Stramenopiles</taxon>
        <taxon>Ochrophyta</taxon>
        <taxon>Pinguiophyceae</taxon>
        <taxon>Pinguiochrysidales</taxon>
        <taxon>Pinguiochrysidaceae</taxon>
        <taxon>Phaeomonas</taxon>
    </lineage>
</organism>
<gene>
    <name evidence="1" type="ORF">PPAR1163_LOCUS26621</name>
</gene>